<dbReference type="InterPro" id="IPR019734">
    <property type="entry name" value="TPR_rpt"/>
</dbReference>
<dbReference type="Gene3D" id="1.25.40.10">
    <property type="entry name" value="Tetratricopeptide repeat domain"/>
    <property type="match status" value="2"/>
</dbReference>
<feature type="domain" description="Glycosyltransferase 2-like" evidence="2">
    <location>
        <begin position="6"/>
        <end position="120"/>
    </location>
</feature>
<accession>A0A383RC18</accession>
<dbReference type="PANTHER" id="PTHR43630:SF2">
    <property type="entry name" value="GLYCOSYLTRANSFERASE"/>
    <property type="match status" value="1"/>
</dbReference>
<dbReference type="PROSITE" id="PS50005">
    <property type="entry name" value="TPR"/>
    <property type="match status" value="1"/>
</dbReference>
<feature type="domain" description="Glycosyltransferase 2-like" evidence="2">
    <location>
        <begin position="394"/>
        <end position="525"/>
    </location>
</feature>
<evidence type="ECO:0000313" key="4">
    <source>
        <dbReference type="Proteomes" id="UP000304148"/>
    </source>
</evidence>
<dbReference type="AlphaFoldDB" id="A0A383RC18"/>
<dbReference type="Pfam" id="PF00535">
    <property type="entry name" value="Glycos_transf_2"/>
    <property type="match status" value="2"/>
</dbReference>
<proteinExistence type="predicted"/>
<dbReference type="SUPFAM" id="SSF53448">
    <property type="entry name" value="Nucleotide-diphospho-sugar transferases"/>
    <property type="match status" value="2"/>
</dbReference>
<dbReference type="Proteomes" id="UP000304148">
    <property type="component" value="Chromosome"/>
</dbReference>
<organism evidence="3 4">
    <name type="scientific">Paenibacillus alvei</name>
    <name type="common">Bacillus alvei</name>
    <dbReference type="NCBI Taxonomy" id="44250"/>
    <lineage>
        <taxon>Bacteria</taxon>
        <taxon>Bacillati</taxon>
        <taxon>Bacillota</taxon>
        <taxon>Bacilli</taxon>
        <taxon>Bacillales</taxon>
        <taxon>Paenibacillaceae</taxon>
        <taxon>Paenibacillus</taxon>
    </lineage>
</organism>
<dbReference type="InterPro" id="IPR001173">
    <property type="entry name" value="Glyco_trans_2-like"/>
</dbReference>
<keyword evidence="1" id="KW-0802">TPR repeat</keyword>
<evidence type="ECO:0000313" key="3">
    <source>
        <dbReference type="EMBL" id="SYX84500.1"/>
    </source>
</evidence>
<evidence type="ECO:0000259" key="2">
    <source>
        <dbReference type="Pfam" id="PF00535"/>
    </source>
</evidence>
<gene>
    <name evidence="3" type="ORF">PBLR_12922</name>
</gene>
<dbReference type="Gene3D" id="3.90.550.10">
    <property type="entry name" value="Spore Coat Polysaccharide Biosynthesis Protein SpsA, Chain A"/>
    <property type="match status" value="2"/>
</dbReference>
<dbReference type="InterPro" id="IPR011990">
    <property type="entry name" value="TPR-like_helical_dom_sf"/>
</dbReference>
<evidence type="ECO:0000256" key="1">
    <source>
        <dbReference type="PROSITE-ProRule" id="PRU00339"/>
    </source>
</evidence>
<dbReference type="PANTHER" id="PTHR43630">
    <property type="entry name" value="POLY-BETA-1,6-N-ACETYL-D-GLUCOSAMINE SYNTHASE"/>
    <property type="match status" value="1"/>
</dbReference>
<name>A0A383RC18_PAEAL</name>
<dbReference type="SMART" id="SM00028">
    <property type="entry name" value="TPR"/>
    <property type="match status" value="3"/>
</dbReference>
<dbReference type="InterPro" id="IPR029044">
    <property type="entry name" value="Nucleotide-diphossugar_trans"/>
</dbReference>
<dbReference type="Pfam" id="PF13181">
    <property type="entry name" value="TPR_8"/>
    <property type="match status" value="1"/>
</dbReference>
<dbReference type="SUPFAM" id="SSF48452">
    <property type="entry name" value="TPR-like"/>
    <property type="match status" value="1"/>
</dbReference>
<dbReference type="EMBL" id="LS992241">
    <property type="protein sequence ID" value="SYX84500.1"/>
    <property type="molecule type" value="Genomic_DNA"/>
</dbReference>
<feature type="repeat" description="TPR" evidence="1">
    <location>
        <begin position="322"/>
        <end position="355"/>
    </location>
</feature>
<dbReference type="CDD" id="cd02511">
    <property type="entry name" value="Beta4Glucosyltransferase"/>
    <property type="match status" value="2"/>
</dbReference>
<sequence length="756" mass="88233">MEKRLSLCMIVKDEETFIGICLDSVKDVVDEIIIVDTGSSDQTIPICQSYGANIYEMPWNDNFAEARNYALKQATGDWILWMDADERLDSDQAMLIRDILQEEQAHIGVIQLLNYIGEDTPSSEKTYLVGQHRLLRNHMGFQFVGAIHEQVNVHEVLGEQFDVKVLPVQLHHYGYLEVVTHLRNKSERNLRLLQMEKDKPDYNPWVDYHIASEQYRLKKYAEAYESVNASVMRFVEQGKLPPSLLYKLKYELMLIMGSYEGAWPSIEKAIALYPDYVDLHFYKGIILYLKQKVEHALPVFQHCVELGEQNIYHLTLRGVGSFHAWYYVGKCHELLNHREEAIQAYENCLEEDRSHKEAREALDLLLAQSNQVQLDSHIEEAEMTMDQSASITISLCMIVRNEEIALAQCLASVHNIVDEIIIVDTGSTDRTKEIAGQYQARIFDFEWIDDFAAARNYAFSQATQEYILWLDADDVIESKDQRLLVELKKTLTRDVDSVTMHYVLMVDDKGNVTSSLRRNRLVRRDRGFKWYGPVHEYLEVGGHIIHSDVCVTHKKDKAYTDRNLRIYEKRLAEGEQFTPRDLYYFANELRDHSRFEEAAHGYMKFLQTEQGWVEDNIQACRKMAECYGKLGQRTEQFMALFRSFVYDKPRAEICCAIGAMWVESGHFQQAKYWFEQATLLPADEAQMSMVEPSSWTWVPHLQLCVCHDRLGDIERACYHNEFALSYLPSHPSMLHNQKYFREKLGEERYEQLRIKM</sequence>
<protein>
    <recommendedName>
        <fullName evidence="2">Glycosyltransferase 2-like domain-containing protein</fullName>
    </recommendedName>
</protein>
<reference evidence="4" key="1">
    <citation type="submission" date="2018-08" db="EMBL/GenBank/DDBJ databases">
        <authorList>
            <person name="Chevrot R."/>
        </authorList>
    </citation>
    <scope>NUCLEOTIDE SEQUENCE [LARGE SCALE GENOMIC DNA]</scope>
</reference>